<organism evidence="3">
    <name type="scientific">Gongylonema pulchrum</name>
    <dbReference type="NCBI Taxonomy" id="637853"/>
    <lineage>
        <taxon>Eukaryota</taxon>
        <taxon>Metazoa</taxon>
        <taxon>Ecdysozoa</taxon>
        <taxon>Nematoda</taxon>
        <taxon>Chromadorea</taxon>
        <taxon>Rhabditida</taxon>
        <taxon>Spirurina</taxon>
        <taxon>Spiruromorpha</taxon>
        <taxon>Spiruroidea</taxon>
        <taxon>Gongylonematidae</taxon>
        <taxon>Gongylonema</taxon>
    </lineage>
</organism>
<name>A0A183D0I6_9BILA</name>
<reference evidence="1 2" key="2">
    <citation type="submission" date="2018-11" db="EMBL/GenBank/DDBJ databases">
        <authorList>
            <consortium name="Pathogen Informatics"/>
        </authorList>
    </citation>
    <scope>NUCLEOTIDE SEQUENCE [LARGE SCALE GENOMIC DNA]</scope>
</reference>
<evidence type="ECO:0000313" key="3">
    <source>
        <dbReference type="WBParaSite" id="GPUH_0000223201-mRNA-1"/>
    </source>
</evidence>
<sequence length="181" mass="20207">MVQKVIGNARKPLITSWKDADDMVSSTGFINDENSNPIIISLPPNNNFLQHNATLVDSKNRSIWAMNRFRRKKNQTNIYGAATVKLRLTTPPTAIKYYQLPVRQSGLRGVSQIRLPSDFRVAQLRAVNTFEHSVPNPASISFCDQLLLVAVGKVLYSGASPFLMLTEGEKHLGNNDGQRKK</sequence>
<evidence type="ECO:0000313" key="1">
    <source>
        <dbReference type="EMBL" id="VDK32914.1"/>
    </source>
</evidence>
<dbReference type="Proteomes" id="UP000271098">
    <property type="component" value="Unassembled WGS sequence"/>
</dbReference>
<proteinExistence type="predicted"/>
<reference evidence="3" key="1">
    <citation type="submission" date="2016-06" db="UniProtKB">
        <authorList>
            <consortium name="WormBaseParasite"/>
        </authorList>
    </citation>
    <scope>IDENTIFICATION</scope>
</reference>
<gene>
    <name evidence="1" type="ORF">GPUH_LOCUS2227</name>
</gene>
<protein>
    <submittedName>
        <fullName evidence="3">L-dopachrome tautomerase yellow-f2-like</fullName>
    </submittedName>
</protein>
<dbReference type="WBParaSite" id="GPUH_0000223201-mRNA-1">
    <property type="protein sequence ID" value="GPUH_0000223201-mRNA-1"/>
    <property type="gene ID" value="GPUH_0000223201"/>
</dbReference>
<evidence type="ECO:0000313" key="2">
    <source>
        <dbReference type="Proteomes" id="UP000271098"/>
    </source>
</evidence>
<keyword evidence="2" id="KW-1185">Reference proteome</keyword>
<accession>A0A183D0I6</accession>
<dbReference type="EMBL" id="UYRT01003202">
    <property type="protein sequence ID" value="VDK32914.1"/>
    <property type="molecule type" value="Genomic_DNA"/>
</dbReference>
<dbReference type="AlphaFoldDB" id="A0A183D0I6"/>